<keyword evidence="7 10" id="KW-0472">Membrane</keyword>
<name>A0A8R2JVA3_ACYPI</name>
<keyword evidence="9" id="KW-0807">Transducer</keyword>
<dbReference type="SUPFAM" id="SSF63877">
    <property type="entry name" value="Methuselah ectodomain"/>
    <property type="match status" value="1"/>
</dbReference>
<dbReference type="OrthoDB" id="8060505at2759"/>
<dbReference type="InterPro" id="IPR023311">
    <property type="entry name" value="Methusela_ecto_dom_2"/>
</dbReference>
<dbReference type="GO" id="GO:0007166">
    <property type="term" value="P:cell surface receptor signaling pathway"/>
    <property type="evidence" value="ECO:0007669"/>
    <property type="project" value="InterPro"/>
</dbReference>
<dbReference type="EnsemblMetazoa" id="XM_029491265.1">
    <property type="protein sequence ID" value="XP_029347125.1"/>
    <property type="gene ID" value="LOC100574667"/>
</dbReference>
<feature type="transmembrane region" description="Helical" evidence="10">
    <location>
        <begin position="835"/>
        <end position="860"/>
    </location>
</feature>
<evidence type="ECO:0000256" key="2">
    <source>
        <dbReference type="ARBA" id="ARBA00008979"/>
    </source>
</evidence>
<dbReference type="InterPro" id="IPR051384">
    <property type="entry name" value="Mth_GPCR"/>
</dbReference>
<evidence type="ECO:0000259" key="12">
    <source>
        <dbReference type="PROSITE" id="PS50261"/>
    </source>
</evidence>
<keyword evidence="5 10" id="KW-1133">Transmembrane helix</keyword>
<evidence type="ECO:0000256" key="6">
    <source>
        <dbReference type="ARBA" id="ARBA00023040"/>
    </source>
</evidence>
<organism evidence="14 15">
    <name type="scientific">Acyrthosiphon pisum</name>
    <name type="common">Pea aphid</name>
    <dbReference type="NCBI Taxonomy" id="7029"/>
    <lineage>
        <taxon>Eukaryota</taxon>
        <taxon>Metazoa</taxon>
        <taxon>Ecdysozoa</taxon>
        <taxon>Arthropoda</taxon>
        <taxon>Hexapoda</taxon>
        <taxon>Insecta</taxon>
        <taxon>Pterygota</taxon>
        <taxon>Neoptera</taxon>
        <taxon>Paraneoptera</taxon>
        <taxon>Hemiptera</taxon>
        <taxon>Sternorrhyncha</taxon>
        <taxon>Aphidomorpha</taxon>
        <taxon>Aphidoidea</taxon>
        <taxon>Aphididae</taxon>
        <taxon>Macrosiphini</taxon>
        <taxon>Acyrthosiphon</taxon>
    </lineage>
</organism>
<reference evidence="15" key="1">
    <citation type="submission" date="2010-06" db="EMBL/GenBank/DDBJ databases">
        <authorList>
            <person name="Jiang H."/>
            <person name="Abraham K."/>
            <person name="Ali S."/>
            <person name="Alsbrooks S.L."/>
            <person name="Anim B.N."/>
            <person name="Anosike U.S."/>
            <person name="Attaway T."/>
            <person name="Bandaranaike D.P."/>
            <person name="Battles P.K."/>
            <person name="Bell S.N."/>
            <person name="Bell A.V."/>
            <person name="Beltran B."/>
            <person name="Bickham C."/>
            <person name="Bustamante Y."/>
            <person name="Caleb T."/>
            <person name="Canada A."/>
            <person name="Cardenas V."/>
            <person name="Carter K."/>
            <person name="Chacko J."/>
            <person name="Chandrabose M.N."/>
            <person name="Chavez D."/>
            <person name="Chavez A."/>
            <person name="Chen L."/>
            <person name="Chu H.-S."/>
            <person name="Claassen K.J."/>
            <person name="Cockrell R."/>
            <person name="Collins M."/>
            <person name="Cooper J.A."/>
            <person name="Cree A."/>
            <person name="Curry S.M."/>
            <person name="Da Y."/>
            <person name="Dao M.D."/>
            <person name="Das B."/>
            <person name="Davila M.-L."/>
            <person name="Davy-Carroll L."/>
            <person name="Denson S."/>
            <person name="Dinh H."/>
            <person name="Ebong V.E."/>
            <person name="Edwards J.R."/>
            <person name="Egan A."/>
            <person name="El-Daye J."/>
            <person name="Escobedo L."/>
            <person name="Fernandez S."/>
            <person name="Fernando P.R."/>
            <person name="Flagg N."/>
            <person name="Forbes L.D."/>
            <person name="Fowler R.G."/>
            <person name="Fu Q."/>
            <person name="Gabisi R.A."/>
            <person name="Ganer J."/>
            <person name="Garbino Pronczuk A."/>
            <person name="Garcia R.M."/>
            <person name="Garner T."/>
            <person name="Garrett T.E."/>
            <person name="Gonzalez D.A."/>
            <person name="Hamid H."/>
            <person name="Hawkins E.S."/>
            <person name="Hirani K."/>
            <person name="Hogues M.E."/>
            <person name="Hollins B."/>
            <person name="Hsiao C.-H."/>
            <person name="Jabil R."/>
            <person name="James M.L."/>
            <person name="Jhangiani S.N."/>
            <person name="Johnson B."/>
            <person name="Johnson Q."/>
            <person name="Joshi V."/>
            <person name="Kalu J.B."/>
            <person name="Kam C."/>
            <person name="Kashfia A."/>
            <person name="Keebler J."/>
            <person name="Kisamo H."/>
            <person name="Kovar C.L."/>
            <person name="Lago L.A."/>
            <person name="Lai C.-Y."/>
            <person name="Laidlaw J."/>
            <person name="Lara F."/>
            <person name="Le T.-K."/>
            <person name="Lee S.L."/>
            <person name="Legall F.H."/>
            <person name="Lemon S.J."/>
            <person name="Lewis L.R."/>
            <person name="Li B."/>
            <person name="Liu Y."/>
            <person name="Liu Y.-S."/>
            <person name="Lopez J."/>
            <person name="Lozado R.J."/>
            <person name="Lu J."/>
            <person name="Madu R.C."/>
            <person name="Maheshwari M."/>
            <person name="Maheshwari R."/>
            <person name="Malloy K."/>
            <person name="Martinez E."/>
            <person name="Mathew T."/>
            <person name="Mercado I.C."/>
            <person name="Mercado C."/>
            <person name="Meyer B."/>
            <person name="Montgomery K."/>
            <person name="Morgan M.B."/>
            <person name="Munidasa M."/>
            <person name="Nazareth L.V."/>
            <person name="Nelson J."/>
            <person name="Ng B.M."/>
            <person name="Nguyen N.B."/>
            <person name="Nguyen P.Q."/>
            <person name="Nguyen T."/>
            <person name="Obregon M."/>
            <person name="Okwuonu G.O."/>
            <person name="Onwere C.G."/>
            <person name="Orozco G."/>
            <person name="Parra A."/>
            <person name="Patel S."/>
            <person name="Patil S."/>
            <person name="Perez A."/>
            <person name="Perez Y."/>
            <person name="Pham C."/>
            <person name="Primus E.L."/>
            <person name="Pu L.-L."/>
            <person name="Puazo M."/>
            <person name="Qin X."/>
            <person name="Quiroz J.B."/>
            <person name="Reese J."/>
            <person name="Richards S."/>
            <person name="Rives C.M."/>
            <person name="Robberts R."/>
            <person name="Ruiz S.J."/>
            <person name="Ruiz M.J."/>
            <person name="Santibanez J."/>
            <person name="Schneider B.W."/>
            <person name="Sisson I."/>
            <person name="Smith M."/>
            <person name="Sodergren E."/>
            <person name="Song X.-Z."/>
            <person name="Song B.B."/>
            <person name="Summersgill H."/>
            <person name="Thelus R."/>
            <person name="Thornton R.D."/>
            <person name="Trejos Z.Y."/>
            <person name="Usmani K."/>
            <person name="Vattathil S."/>
            <person name="Villasana D."/>
            <person name="Walker D.L."/>
            <person name="Wang S."/>
            <person name="Wang K."/>
            <person name="White C.S."/>
            <person name="Williams A.C."/>
            <person name="Williamson J."/>
            <person name="Wilson K."/>
            <person name="Woghiren I.O."/>
            <person name="Woodworth J.R."/>
            <person name="Worley K.C."/>
            <person name="Wright R.A."/>
            <person name="Wu W."/>
            <person name="Young L."/>
            <person name="Zhang L."/>
            <person name="Zhang J."/>
            <person name="Zhu Y."/>
            <person name="Muzny D.M."/>
            <person name="Weinstock G."/>
            <person name="Gibbs R.A."/>
        </authorList>
    </citation>
    <scope>NUCLEOTIDE SEQUENCE [LARGE SCALE GENOMIC DNA]</scope>
    <source>
        <strain evidence="15">LSR1</strain>
    </source>
</reference>
<evidence type="ECO:0000256" key="9">
    <source>
        <dbReference type="ARBA" id="ARBA00023224"/>
    </source>
</evidence>
<evidence type="ECO:0000256" key="10">
    <source>
        <dbReference type="SAM" id="Phobius"/>
    </source>
</evidence>
<proteinExistence type="inferred from homology"/>
<feature type="domain" description="G-protein coupled receptors family 2 profile 2" evidence="12">
    <location>
        <begin position="767"/>
        <end position="1032"/>
    </location>
</feature>
<comment type="subcellular location">
    <subcellularLocation>
        <location evidence="1">Membrane</location>
        <topology evidence="1">Multi-pass membrane protein</topology>
    </subcellularLocation>
</comment>
<dbReference type="GO" id="GO:0008528">
    <property type="term" value="F:G protein-coupled peptide receptor activity"/>
    <property type="evidence" value="ECO:0007669"/>
    <property type="project" value="TreeGrafter"/>
</dbReference>
<feature type="signal peptide" evidence="11">
    <location>
        <begin position="1"/>
        <end position="26"/>
    </location>
</feature>
<dbReference type="AlphaFoldDB" id="A0A8R2JVA3"/>
<dbReference type="InterPro" id="IPR017452">
    <property type="entry name" value="GPCR_Rhodpsn_7TM"/>
</dbReference>
<evidence type="ECO:0000313" key="15">
    <source>
        <dbReference type="Proteomes" id="UP000007819"/>
    </source>
</evidence>
<evidence type="ECO:0000256" key="11">
    <source>
        <dbReference type="SAM" id="SignalP"/>
    </source>
</evidence>
<dbReference type="InterPro" id="IPR036272">
    <property type="entry name" value="Methuselah_N_sf"/>
</dbReference>
<dbReference type="PANTHER" id="PTHR47154">
    <property type="entry name" value="G-PROTEIN COUPLED RECEPTOR MTH-RELATED"/>
    <property type="match status" value="1"/>
</dbReference>
<feature type="transmembrane region" description="Helical" evidence="10">
    <location>
        <begin position="919"/>
        <end position="948"/>
    </location>
</feature>
<evidence type="ECO:0000256" key="5">
    <source>
        <dbReference type="ARBA" id="ARBA00022989"/>
    </source>
</evidence>
<dbReference type="Proteomes" id="UP000007819">
    <property type="component" value="Chromosome X"/>
</dbReference>
<keyword evidence="3 10" id="KW-0812">Transmembrane</keyword>
<comment type="similarity">
    <text evidence="2">Belongs to the G-protein coupled receptor 2 family. Mth subfamily.</text>
</comment>
<dbReference type="Gene3D" id="2.170.180.11">
    <property type="entry name" value="Methuselah ectodomain, domain 2"/>
    <property type="match status" value="1"/>
</dbReference>
<dbReference type="CDD" id="cd15039">
    <property type="entry name" value="7tmB3_Methuselah-like"/>
    <property type="match status" value="1"/>
</dbReference>
<evidence type="ECO:0000256" key="1">
    <source>
        <dbReference type="ARBA" id="ARBA00004141"/>
    </source>
</evidence>
<sequence>MTTVRTSFATIVAFLVVAIGWWAADAVVCCNSSSVASGGGGVVASCQNKNRTFHTVEAIGGGTCDNDQTAVLVTKCCPPGQSYDPKVQFCRPAVVDSYVHLQRMMQRVRDESLALDGKVMVGYNYEQPLCEAADVLVDVSAMKVSMLMENNFQDHQLPGYCFDLTPSDDLVARTCHADAVVCCNNSSVASSGRDIVASCRNQHQLYHMAQALGHGMCDDNRQAVPVRKCCAPGQSYDPKVGFCRPAVVDSYVHLRRMIQRVRDESLALDGDVIVGYNYGQPPCYNNEVLVDVPTVILRLHLEVHSSVLELPPGYCFDLTPSDDLVARTCFAAPVICCNSSSVTTSGGDVVASCQNKNRTFHTVEAIGGGTCDNDQTAVLITKCCPLGQSYDPKVQFCRPAVVDGYVHLGWMMRWLTEKSLAMLFAKKVGYIYEQPLCDAADVLVDVPAVKVSMLLKQSRFLKILPPGYCFDLTPSYDLVARTCHTALVICCNSSSVASVGRDVIASCQNKNRTFHTVQAIGRGTCDDNRTAVPVWKCCPLGQSFDLSRNFCKTAGVNGDEQMRQMMQLLSKQFQTWGVGVMVAYNYEQLVCENPYELLNIHLAKYVLMKSESFSEFPKERCFDLSPDDELVGGLCRPSQYCLRNTCVHRCCKGDRMIVDGLNGPECTVNEKPFTMSAYEIDEDGRQVGRSNRTVLPYYVKFNCPHRDMLSYGFQLTEDGRLYLTYEHHIVPHTEYCVGYSQVTDSIVAFICDADFVYMVERARARSIPVFCRASYVASAVLLALTLLVYNTLPSLRNIHNYFVKCYMSHQFVSYIFAIAEMIIENKQRHTCVLFGYITLFVFLSTLCWLNVICFDIYWMIRNNISINRNTSTSLRTIIYHFYCWGLSSIFVCTGLFFQYSQDKSLQQLAPDFGEFGCFYYHMSGFGGLIFILIPVFVMLTANLILFLLTSIHSLRIKSELHKFNRTDSRTERFIVYKEKFVISIKLFLIMGIPYLLTVLSIFFQRKGTKWYIIYAASSLQGVFIFIIFVAKRKVIMELRKKFRGSMDRSELTQMSNISGSS</sequence>
<reference evidence="14" key="2">
    <citation type="submission" date="2022-06" db="UniProtKB">
        <authorList>
            <consortium name="EnsemblMetazoa"/>
        </authorList>
    </citation>
    <scope>IDENTIFICATION</scope>
</reference>
<evidence type="ECO:0000256" key="7">
    <source>
        <dbReference type="ARBA" id="ARBA00023136"/>
    </source>
</evidence>
<dbReference type="PROSITE" id="PS50261">
    <property type="entry name" value="G_PROTEIN_RECEP_F2_4"/>
    <property type="match status" value="1"/>
</dbReference>
<keyword evidence="8" id="KW-0675">Receptor</keyword>
<dbReference type="PANTHER" id="PTHR47154:SF2">
    <property type="entry name" value="G-PROTEIN COUPLED RECEPTOR MTH-RELATED"/>
    <property type="match status" value="1"/>
</dbReference>
<evidence type="ECO:0000313" key="14">
    <source>
        <dbReference type="EnsemblMetazoa" id="XP_029347125.1"/>
    </source>
</evidence>
<dbReference type="GO" id="GO:0005886">
    <property type="term" value="C:plasma membrane"/>
    <property type="evidence" value="ECO:0007669"/>
    <property type="project" value="TreeGrafter"/>
</dbReference>
<feature type="transmembrane region" description="Helical" evidence="10">
    <location>
        <begin position="801"/>
        <end position="823"/>
    </location>
</feature>
<feature type="chain" id="PRO_5035925958" evidence="11">
    <location>
        <begin position="27"/>
        <end position="1061"/>
    </location>
</feature>
<evidence type="ECO:0000256" key="4">
    <source>
        <dbReference type="ARBA" id="ARBA00022729"/>
    </source>
</evidence>
<feature type="transmembrane region" description="Helical" evidence="10">
    <location>
        <begin position="773"/>
        <end position="789"/>
    </location>
</feature>
<feature type="domain" description="G-protein coupled receptors family 1 profile" evidence="13">
    <location>
        <begin position="753"/>
        <end position="1028"/>
    </location>
</feature>
<feature type="transmembrane region" description="Helical" evidence="10">
    <location>
        <begin position="1010"/>
        <end position="1030"/>
    </location>
</feature>
<dbReference type="SUPFAM" id="SSF81321">
    <property type="entry name" value="Family A G protein-coupled receptor-like"/>
    <property type="match status" value="1"/>
</dbReference>
<dbReference type="PROSITE" id="PS50262">
    <property type="entry name" value="G_PROTEIN_RECEP_F1_2"/>
    <property type="match status" value="1"/>
</dbReference>
<dbReference type="PROSITE" id="PS00923">
    <property type="entry name" value="ASP_GLU_RACEMASE_1"/>
    <property type="match status" value="1"/>
</dbReference>
<keyword evidence="4 11" id="KW-0732">Signal</keyword>
<dbReference type="InterPro" id="IPR017981">
    <property type="entry name" value="GPCR_2-like_7TM"/>
</dbReference>
<protein>
    <submittedName>
        <fullName evidence="14">Uncharacterized protein</fullName>
    </submittedName>
</protein>
<evidence type="ECO:0000256" key="8">
    <source>
        <dbReference type="ARBA" id="ARBA00023170"/>
    </source>
</evidence>
<keyword evidence="15" id="KW-1185">Reference proteome</keyword>
<accession>A0A8R2JVA3</accession>
<feature type="transmembrane region" description="Helical" evidence="10">
    <location>
        <begin position="986"/>
        <end position="1004"/>
    </location>
</feature>
<keyword evidence="6" id="KW-0297">G-protein coupled receptor</keyword>
<evidence type="ECO:0000256" key="3">
    <source>
        <dbReference type="ARBA" id="ARBA00022692"/>
    </source>
</evidence>
<feature type="transmembrane region" description="Helical" evidence="10">
    <location>
        <begin position="881"/>
        <end position="899"/>
    </location>
</feature>
<dbReference type="Gene3D" id="1.20.1070.10">
    <property type="entry name" value="Rhodopsin 7-helix transmembrane proteins"/>
    <property type="match status" value="1"/>
</dbReference>
<evidence type="ECO:0000259" key="13">
    <source>
        <dbReference type="PROSITE" id="PS50262"/>
    </source>
</evidence>
<dbReference type="InterPro" id="IPR018187">
    <property type="entry name" value="Asp/Glu_racemase_AS_1"/>
</dbReference>